<dbReference type="Proteomes" id="UP001143856">
    <property type="component" value="Unassembled WGS sequence"/>
</dbReference>
<protein>
    <submittedName>
        <fullName evidence="1">Uncharacterized protein</fullName>
    </submittedName>
</protein>
<evidence type="ECO:0000313" key="1">
    <source>
        <dbReference type="EMBL" id="KAJ2981859.1"/>
    </source>
</evidence>
<gene>
    <name evidence="1" type="ORF">NUW58_g6584</name>
</gene>
<sequence length="177" mass="19960">MGEEHFGAYVDARSTMEPRKEKPARYSTSTTTTTDTQDLSYTLDDTNTSIYESHYRPQKRSKRKVQQCSKRKGAASRFSKALTGLWGAFLDYVSPAHNGTSFVEDKQWKRAATNMMCSDPGPWHEYARLDSDTEDENPNPRCLKRKTEGAKSKRWIKRLANAIEDSLASQGAVVGAL</sequence>
<name>A0ACC1NSH1_9PEZI</name>
<dbReference type="EMBL" id="JAPDGR010001516">
    <property type="protein sequence ID" value="KAJ2981859.1"/>
    <property type="molecule type" value="Genomic_DNA"/>
</dbReference>
<proteinExistence type="predicted"/>
<comment type="caution">
    <text evidence="1">The sequence shown here is derived from an EMBL/GenBank/DDBJ whole genome shotgun (WGS) entry which is preliminary data.</text>
</comment>
<evidence type="ECO:0000313" key="2">
    <source>
        <dbReference type="Proteomes" id="UP001143856"/>
    </source>
</evidence>
<accession>A0ACC1NSH1</accession>
<organism evidence="1 2">
    <name type="scientific">Xylaria curta</name>
    <dbReference type="NCBI Taxonomy" id="42375"/>
    <lineage>
        <taxon>Eukaryota</taxon>
        <taxon>Fungi</taxon>
        <taxon>Dikarya</taxon>
        <taxon>Ascomycota</taxon>
        <taxon>Pezizomycotina</taxon>
        <taxon>Sordariomycetes</taxon>
        <taxon>Xylariomycetidae</taxon>
        <taxon>Xylariales</taxon>
        <taxon>Xylariaceae</taxon>
        <taxon>Xylaria</taxon>
    </lineage>
</organism>
<keyword evidence="2" id="KW-1185">Reference proteome</keyword>
<reference evidence="1" key="1">
    <citation type="submission" date="2022-10" db="EMBL/GenBank/DDBJ databases">
        <title>Genome Sequence of Xylaria curta.</title>
        <authorList>
            <person name="Buettner E."/>
        </authorList>
    </citation>
    <scope>NUCLEOTIDE SEQUENCE</scope>
    <source>
        <strain evidence="1">Babe10</strain>
    </source>
</reference>